<evidence type="ECO:0000313" key="3">
    <source>
        <dbReference type="Proteomes" id="UP000222542"/>
    </source>
</evidence>
<feature type="compositionally biased region" description="Basic and acidic residues" evidence="1">
    <location>
        <begin position="35"/>
        <end position="47"/>
    </location>
</feature>
<feature type="region of interest" description="Disordered" evidence="1">
    <location>
        <begin position="15"/>
        <end position="65"/>
    </location>
</feature>
<gene>
    <name evidence="2" type="ORF">T459_27342</name>
</gene>
<dbReference type="Proteomes" id="UP000222542">
    <property type="component" value="Unassembled WGS sequence"/>
</dbReference>
<dbReference type="AlphaFoldDB" id="A0A2G2YDP2"/>
<protein>
    <submittedName>
        <fullName evidence="2">Uncharacterized protein</fullName>
    </submittedName>
</protein>
<keyword evidence="3" id="KW-1185">Reference proteome</keyword>
<organism evidence="2 3">
    <name type="scientific">Capsicum annuum</name>
    <name type="common">Capsicum pepper</name>
    <dbReference type="NCBI Taxonomy" id="4072"/>
    <lineage>
        <taxon>Eukaryota</taxon>
        <taxon>Viridiplantae</taxon>
        <taxon>Streptophyta</taxon>
        <taxon>Embryophyta</taxon>
        <taxon>Tracheophyta</taxon>
        <taxon>Spermatophyta</taxon>
        <taxon>Magnoliopsida</taxon>
        <taxon>eudicotyledons</taxon>
        <taxon>Gunneridae</taxon>
        <taxon>Pentapetalae</taxon>
        <taxon>asterids</taxon>
        <taxon>lamiids</taxon>
        <taxon>Solanales</taxon>
        <taxon>Solanaceae</taxon>
        <taxon>Solanoideae</taxon>
        <taxon>Capsiceae</taxon>
        <taxon>Capsicum</taxon>
    </lineage>
</organism>
<evidence type="ECO:0000313" key="2">
    <source>
        <dbReference type="EMBL" id="PHT67855.1"/>
    </source>
</evidence>
<name>A0A2G2YDP2_CAPAN</name>
<proteinExistence type="predicted"/>
<sequence length="106" mass="11817">MCFSIFNRIPRLQKKSNGSNLVGVDLSLGSSSASPDEHTDSQDHDEQSNNQNHSGDNSDRSTLFPAIDRDNSINSLIRCSRSYYGTIESLNHNFHLLIRSGELYTA</sequence>
<evidence type="ECO:0000256" key="1">
    <source>
        <dbReference type="SAM" id="MobiDB-lite"/>
    </source>
</evidence>
<comment type="caution">
    <text evidence="2">The sequence shown here is derived from an EMBL/GenBank/DDBJ whole genome shotgun (WGS) entry which is preliminary data.</text>
</comment>
<dbReference type="STRING" id="4072.A0A2G2YDP2"/>
<reference evidence="2 3" key="1">
    <citation type="journal article" date="2014" name="Nat. Genet.">
        <title>Genome sequence of the hot pepper provides insights into the evolution of pungency in Capsicum species.</title>
        <authorList>
            <person name="Kim S."/>
            <person name="Park M."/>
            <person name="Yeom S.I."/>
            <person name="Kim Y.M."/>
            <person name="Lee J.M."/>
            <person name="Lee H.A."/>
            <person name="Seo E."/>
            <person name="Choi J."/>
            <person name="Cheong K."/>
            <person name="Kim K.T."/>
            <person name="Jung K."/>
            <person name="Lee G.W."/>
            <person name="Oh S.K."/>
            <person name="Bae C."/>
            <person name="Kim S.B."/>
            <person name="Lee H.Y."/>
            <person name="Kim S.Y."/>
            <person name="Kim M.S."/>
            <person name="Kang B.C."/>
            <person name="Jo Y.D."/>
            <person name="Yang H.B."/>
            <person name="Jeong H.J."/>
            <person name="Kang W.H."/>
            <person name="Kwon J.K."/>
            <person name="Shin C."/>
            <person name="Lim J.Y."/>
            <person name="Park J.H."/>
            <person name="Huh J.H."/>
            <person name="Kim J.S."/>
            <person name="Kim B.D."/>
            <person name="Cohen O."/>
            <person name="Paran I."/>
            <person name="Suh M.C."/>
            <person name="Lee S.B."/>
            <person name="Kim Y.K."/>
            <person name="Shin Y."/>
            <person name="Noh S.J."/>
            <person name="Park J."/>
            <person name="Seo Y.S."/>
            <person name="Kwon S.Y."/>
            <person name="Kim H.A."/>
            <person name="Park J.M."/>
            <person name="Kim H.J."/>
            <person name="Choi S.B."/>
            <person name="Bosland P.W."/>
            <person name="Reeves G."/>
            <person name="Jo S.H."/>
            <person name="Lee B.W."/>
            <person name="Cho H.T."/>
            <person name="Choi H.S."/>
            <person name="Lee M.S."/>
            <person name="Yu Y."/>
            <person name="Do Choi Y."/>
            <person name="Park B.S."/>
            <person name="van Deynze A."/>
            <person name="Ashrafi H."/>
            <person name="Hill T."/>
            <person name="Kim W.T."/>
            <person name="Pai H.S."/>
            <person name="Ahn H.K."/>
            <person name="Yeam I."/>
            <person name="Giovannoni J.J."/>
            <person name="Rose J.K."/>
            <person name="Sorensen I."/>
            <person name="Lee S.J."/>
            <person name="Kim R.W."/>
            <person name="Choi I.Y."/>
            <person name="Choi B.S."/>
            <person name="Lim J.S."/>
            <person name="Lee Y.H."/>
            <person name="Choi D."/>
        </authorList>
    </citation>
    <scope>NUCLEOTIDE SEQUENCE [LARGE SCALE GENOMIC DNA]</scope>
    <source>
        <strain evidence="3">cv. CM334</strain>
    </source>
</reference>
<reference evidence="2 3" key="2">
    <citation type="journal article" date="2017" name="Genome Biol.">
        <title>New reference genome sequences of hot pepper reveal the massive evolution of plant disease-resistance genes by retroduplication.</title>
        <authorList>
            <person name="Kim S."/>
            <person name="Park J."/>
            <person name="Yeom S.I."/>
            <person name="Kim Y.M."/>
            <person name="Seo E."/>
            <person name="Kim K.T."/>
            <person name="Kim M.S."/>
            <person name="Lee J.M."/>
            <person name="Cheong K."/>
            <person name="Shin H.S."/>
            <person name="Kim S.B."/>
            <person name="Han K."/>
            <person name="Lee J."/>
            <person name="Park M."/>
            <person name="Lee H.A."/>
            <person name="Lee H.Y."/>
            <person name="Lee Y."/>
            <person name="Oh S."/>
            <person name="Lee J.H."/>
            <person name="Choi E."/>
            <person name="Choi E."/>
            <person name="Lee S.E."/>
            <person name="Jeon J."/>
            <person name="Kim H."/>
            <person name="Choi G."/>
            <person name="Song H."/>
            <person name="Lee J."/>
            <person name="Lee S.C."/>
            <person name="Kwon J.K."/>
            <person name="Lee H.Y."/>
            <person name="Koo N."/>
            <person name="Hong Y."/>
            <person name="Kim R.W."/>
            <person name="Kang W.H."/>
            <person name="Huh J.H."/>
            <person name="Kang B.C."/>
            <person name="Yang T.J."/>
            <person name="Lee Y.H."/>
            <person name="Bennetzen J.L."/>
            <person name="Choi D."/>
        </authorList>
    </citation>
    <scope>NUCLEOTIDE SEQUENCE [LARGE SCALE GENOMIC DNA]</scope>
    <source>
        <strain evidence="3">cv. CM334</strain>
    </source>
</reference>
<accession>A0A2G2YDP2</accession>
<dbReference type="Gramene" id="PHT67855">
    <property type="protein sequence ID" value="PHT67855"/>
    <property type="gene ID" value="T459_27342"/>
</dbReference>
<dbReference type="EMBL" id="AYRZ02000011">
    <property type="protein sequence ID" value="PHT67855.1"/>
    <property type="molecule type" value="Genomic_DNA"/>
</dbReference>
<feature type="compositionally biased region" description="Low complexity" evidence="1">
    <location>
        <begin position="18"/>
        <end position="34"/>
    </location>
</feature>